<dbReference type="Pfam" id="PF01479">
    <property type="entry name" value="S4"/>
    <property type="match status" value="1"/>
</dbReference>
<dbReference type="RefSeq" id="WP_183375071.1">
    <property type="nucleotide sequence ID" value="NZ_JACHHD010000006.1"/>
</dbReference>
<dbReference type="PROSITE" id="PS50889">
    <property type="entry name" value="S4"/>
    <property type="match status" value="1"/>
</dbReference>
<evidence type="ECO:0000256" key="7">
    <source>
        <dbReference type="RuleBase" id="RU362028"/>
    </source>
</evidence>
<dbReference type="InterPro" id="IPR006225">
    <property type="entry name" value="PsdUridine_synth_RluC/D"/>
</dbReference>
<comment type="function">
    <text evidence="7">Responsible for synthesis of pseudouridine from uracil.</text>
</comment>
<evidence type="ECO:0000313" key="10">
    <source>
        <dbReference type="Proteomes" id="UP000521313"/>
    </source>
</evidence>
<dbReference type="Proteomes" id="UP000521313">
    <property type="component" value="Unassembled WGS sequence"/>
</dbReference>
<evidence type="ECO:0000256" key="4">
    <source>
        <dbReference type="ARBA" id="ARBA00023235"/>
    </source>
</evidence>
<dbReference type="Gene3D" id="3.10.290.10">
    <property type="entry name" value="RNA-binding S4 domain"/>
    <property type="match status" value="1"/>
</dbReference>
<dbReference type="CDD" id="cd00165">
    <property type="entry name" value="S4"/>
    <property type="match status" value="1"/>
</dbReference>
<feature type="domain" description="RNA-binding S4" evidence="8">
    <location>
        <begin position="13"/>
        <end position="76"/>
    </location>
</feature>
<gene>
    <name evidence="9" type="ORF">HNQ43_000829</name>
</gene>
<organism evidence="9 10">
    <name type="scientific">Faecalicoccus acidiformans</name>
    <dbReference type="NCBI Taxonomy" id="915173"/>
    <lineage>
        <taxon>Bacteria</taxon>
        <taxon>Bacillati</taxon>
        <taxon>Bacillota</taxon>
        <taxon>Erysipelotrichia</taxon>
        <taxon>Erysipelotrichales</taxon>
        <taxon>Erysipelotrichaceae</taxon>
        <taxon>Faecalicoccus</taxon>
    </lineage>
</organism>
<dbReference type="Pfam" id="PF00849">
    <property type="entry name" value="PseudoU_synth_2"/>
    <property type="match status" value="1"/>
</dbReference>
<evidence type="ECO:0000256" key="6">
    <source>
        <dbReference type="PROSITE-ProRule" id="PRU00182"/>
    </source>
</evidence>
<dbReference type="EC" id="5.4.99.-" evidence="7"/>
<dbReference type="InterPro" id="IPR002942">
    <property type="entry name" value="S4_RNA-bd"/>
</dbReference>
<protein>
    <recommendedName>
        <fullName evidence="7">Pseudouridine synthase</fullName>
        <ecNumber evidence="7">5.4.99.-</ecNumber>
    </recommendedName>
</protein>
<dbReference type="CDD" id="cd02869">
    <property type="entry name" value="PseudoU_synth_RluA_like"/>
    <property type="match status" value="1"/>
</dbReference>
<comment type="similarity">
    <text evidence="2 7">Belongs to the pseudouridine synthase RluA family.</text>
</comment>
<dbReference type="PANTHER" id="PTHR21600">
    <property type="entry name" value="MITOCHONDRIAL RNA PSEUDOURIDINE SYNTHASE"/>
    <property type="match status" value="1"/>
</dbReference>
<dbReference type="Gene3D" id="3.30.2350.10">
    <property type="entry name" value="Pseudouridine synthase"/>
    <property type="match status" value="1"/>
</dbReference>
<keyword evidence="4 7" id="KW-0413">Isomerase</keyword>
<dbReference type="GO" id="GO:0000455">
    <property type="term" value="P:enzyme-directed rRNA pseudouridine synthesis"/>
    <property type="evidence" value="ECO:0007669"/>
    <property type="project" value="UniProtKB-ARBA"/>
</dbReference>
<dbReference type="GO" id="GO:0003723">
    <property type="term" value="F:RNA binding"/>
    <property type="evidence" value="ECO:0007669"/>
    <property type="project" value="UniProtKB-KW"/>
</dbReference>
<dbReference type="NCBIfam" id="TIGR00005">
    <property type="entry name" value="rluA_subfam"/>
    <property type="match status" value="1"/>
</dbReference>
<dbReference type="AlphaFoldDB" id="A0A7W8D0L7"/>
<name>A0A7W8D0L7_9FIRM</name>
<dbReference type="SUPFAM" id="SSF55174">
    <property type="entry name" value="Alpha-L RNA-binding motif"/>
    <property type="match status" value="1"/>
</dbReference>
<feature type="active site" evidence="5">
    <location>
        <position position="135"/>
    </location>
</feature>
<dbReference type="InterPro" id="IPR006224">
    <property type="entry name" value="PsdUridine_synth_RluA-like_CS"/>
</dbReference>
<sequence>MPIENIEPVISGERLDKTVAQALNLSRSRIKELLEDDRILVNGSVEKPSYQVQEEDQIQVDLPEAEEVEILPEPMDLDIVYEDQDLVVVNKPKGLVVHPAPGHHTGTLVNGLLAHCQDLSGINGKLRPGIVHRIDKDTSGLLIICKNDHSHHEIAKQLQDKTCHREYVALVHHPFDHDHGTINAPIGRDEKDRQKMAVTAKNSKSAITHFRVLKNYKDYALVSCLLETGRTHQIRVHMQYIGHPVVGDPKYGYRKTMDTQGQLLHAARIEFIHPSTREKITLDAPLDPIFAKVIEQLDKE</sequence>
<dbReference type="InterPro" id="IPR020103">
    <property type="entry name" value="PsdUridine_synth_cat_dom_sf"/>
</dbReference>
<evidence type="ECO:0000256" key="5">
    <source>
        <dbReference type="PIRSR" id="PIRSR606225-1"/>
    </source>
</evidence>
<evidence type="ECO:0000256" key="1">
    <source>
        <dbReference type="ARBA" id="ARBA00000073"/>
    </source>
</evidence>
<accession>A0A7W8D0L7</accession>
<dbReference type="SUPFAM" id="SSF55120">
    <property type="entry name" value="Pseudouridine synthase"/>
    <property type="match status" value="1"/>
</dbReference>
<evidence type="ECO:0000259" key="8">
    <source>
        <dbReference type="SMART" id="SM00363"/>
    </source>
</evidence>
<dbReference type="InterPro" id="IPR050188">
    <property type="entry name" value="RluA_PseudoU_synthase"/>
</dbReference>
<dbReference type="InterPro" id="IPR006145">
    <property type="entry name" value="PsdUridine_synth_RsuA/RluA"/>
</dbReference>
<evidence type="ECO:0000256" key="3">
    <source>
        <dbReference type="ARBA" id="ARBA00022884"/>
    </source>
</evidence>
<dbReference type="SMART" id="SM00363">
    <property type="entry name" value="S4"/>
    <property type="match status" value="1"/>
</dbReference>
<dbReference type="PROSITE" id="PS01129">
    <property type="entry name" value="PSI_RLU"/>
    <property type="match status" value="1"/>
</dbReference>
<dbReference type="PANTHER" id="PTHR21600:SF44">
    <property type="entry name" value="RIBOSOMAL LARGE SUBUNIT PSEUDOURIDINE SYNTHASE D"/>
    <property type="match status" value="1"/>
</dbReference>
<dbReference type="GO" id="GO:0120159">
    <property type="term" value="F:rRNA pseudouridine synthase activity"/>
    <property type="evidence" value="ECO:0007669"/>
    <property type="project" value="UniProtKB-ARBA"/>
</dbReference>
<dbReference type="InterPro" id="IPR036986">
    <property type="entry name" value="S4_RNA-bd_sf"/>
</dbReference>
<comment type="caution">
    <text evidence="9">The sequence shown here is derived from an EMBL/GenBank/DDBJ whole genome shotgun (WGS) entry which is preliminary data.</text>
</comment>
<dbReference type="FunFam" id="3.30.2350.10:FF:000006">
    <property type="entry name" value="Pseudouridine synthase"/>
    <property type="match status" value="1"/>
</dbReference>
<reference evidence="9 10" key="1">
    <citation type="submission" date="2020-08" db="EMBL/GenBank/DDBJ databases">
        <title>Genomic Encyclopedia of Type Strains, Phase IV (KMG-IV): sequencing the most valuable type-strain genomes for metagenomic binning, comparative biology and taxonomic classification.</title>
        <authorList>
            <person name="Goeker M."/>
        </authorList>
    </citation>
    <scope>NUCLEOTIDE SEQUENCE [LARGE SCALE GENOMIC DNA]</scope>
    <source>
        <strain evidence="9 10">DSM 26963</strain>
    </source>
</reference>
<proteinExistence type="inferred from homology"/>
<evidence type="ECO:0000313" key="9">
    <source>
        <dbReference type="EMBL" id="MBB5184786.1"/>
    </source>
</evidence>
<dbReference type="EMBL" id="JACHHD010000006">
    <property type="protein sequence ID" value="MBB5184786.1"/>
    <property type="molecule type" value="Genomic_DNA"/>
</dbReference>
<evidence type="ECO:0000256" key="2">
    <source>
        <dbReference type="ARBA" id="ARBA00010876"/>
    </source>
</evidence>
<keyword evidence="3 6" id="KW-0694">RNA-binding</keyword>
<comment type="catalytic activity">
    <reaction evidence="1 7">
        <text>a uridine in RNA = a pseudouridine in RNA</text>
        <dbReference type="Rhea" id="RHEA:48348"/>
        <dbReference type="Rhea" id="RHEA-COMP:12068"/>
        <dbReference type="Rhea" id="RHEA-COMP:12069"/>
        <dbReference type="ChEBI" id="CHEBI:65314"/>
        <dbReference type="ChEBI" id="CHEBI:65315"/>
    </reaction>
</comment>